<feature type="compositionally biased region" description="Low complexity" evidence="1">
    <location>
        <begin position="371"/>
        <end position="396"/>
    </location>
</feature>
<keyword evidence="3" id="KW-1185">Reference proteome</keyword>
<dbReference type="EMBL" id="BAAAHU010000028">
    <property type="protein sequence ID" value="GAA1011070.1"/>
    <property type="molecule type" value="Genomic_DNA"/>
</dbReference>
<feature type="compositionally biased region" description="Low complexity" evidence="1">
    <location>
        <begin position="431"/>
        <end position="445"/>
    </location>
</feature>
<proteinExistence type="predicted"/>
<feature type="compositionally biased region" description="Basic residues" evidence="1">
    <location>
        <begin position="270"/>
        <end position="281"/>
    </location>
</feature>
<sequence length="454" mass="48663">MQTPHPPRSGTTPEESDRSLVARLRNPDGDHRAVELLLARHWRATYDYAAICLAAQGSSAALVATTAFRQVLRRPEGGALRPQLLVAAREIVREWAGDETACAVLPELGRPAGGRGLRAAMSTTPSRTFSRRKLADRAFRSLPGTFQCLLWHTEVEAEPITVPAGLLAMDTGTAAVALRQAREQFRAGCIRAHRELAPTGECRFCNRFLDVSTRRGGTLLPDARRHLRACPHCRCAAEQLGHFDGGLEILLTETVLGWGARRYLDSRPARVPRRAQRRTPRRTPYETRPDPLRRYRTVLAVSVGLTALALLVTMLAAKGWADDRAAFGPRAGEGTHSTGSARPGGPGEPAPAVSAAFALRSRVTARHGRPAHTGGTAHGPARHGAPAPCPRAGRAGVPDRGGIHVPGRSRTSRERACRAGAPPSRGRGTRHAAAATAAGGQSASRPGRRCGIPW</sequence>
<feature type="region of interest" description="Disordered" evidence="1">
    <location>
        <begin position="328"/>
        <end position="352"/>
    </location>
</feature>
<evidence type="ECO:0000313" key="3">
    <source>
        <dbReference type="Proteomes" id="UP001501072"/>
    </source>
</evidence>
<feature type="region of interest" description="Disordered" evidence="1">
    <location>
        <begin position="365"/>
        <end position="454"/>
    </location>
</feature>
<comment type="caution">
    <text evidence="2">The sequence shown here is derived from an EMBL/GenBank/DDBJ whole genome shotgun (WGS) entry which is preliminary data.</text>
</comment>
<dbReference type="RefSeq" id="WP_346073223.1">
    <property type="nucleotide sequence ID" value="NZ_BAAAHU010000028.1"/>
</dbReference>
<evidence type="ECO:0000256" key="1">
    <source>
        <dbReference type="SAM" id="MobiDB-lite"/>
    </source>
</evidence>
<name>A0ABN1T0E3_9ACTN</name>
<dbReference type="Proteomes" id="UP001501072">
    <property type="component" value="Unassembled WGS sequence"/>
</dbReference>
<reference evidence="2 3" key="1">
    <citation type="journal article" date="2019" name="Int. J. Syst. Evol. Microbiol.">
        <title>The Global Catalogue of Microorganisms (GCM) 10K type strain sequencing project: providing services to taxonomists for standard genome sequencing and annotation.</title>
        <authorList>
            <consortium name="The Broad Institute Genomics Platform"/>
            <consortium name="The Broad Institute Genome Sequencing Center for Infectious Disease"/>
            <person name="Wu L."/>
            <person name="Ma J."/>
        </authorList>
    </citation>
    <scope>NUCLEOTIDE SEQUENCE [LARGE SCALE GENOMIC DNA]</scope>
    <source>
        <strain evidence="2 3">JCM 11269</strain>
    </source>
</reference>
<organism evidence="2 3">
    <name type="scientific">Streptomyces thermogriseus</name>
    <dbReference type="NCBI Taxonomy" id="75292"/>
    <lineage>
        <taxon>Bacteria</taxon>
        <taxon>Bacillati</taxon>
        <taxon>Actinomycetota</taxon>
        <taxon>Actinomycetes</taxon>
        <taxon>Kitasatosporales</taxon>
        <taxon>Streptomycetaceae</taxon>
        <taxon>Streptomyces</taxon>
    </lineage>
</organism>
<accession>A0ABN1T0E3</accession>
<evidence type="ECO:0008006" key="4">
    <source>
        <dbReference type="Google" id="ProtNLM"/>
    </source>
</evidence>
<feature type="region of interest" description="Disordered" evidence="1">
    <location>
        <begin position="269"/>
        <end position="289"/>
    </location>
</feature>
<gene>
    <name evidence="2" type="ORF">GCM10009564_30980</name>
</gene>
<protein>
    <recommendedName>
        <fullName evidence="4">Hydrolase</fullName>
    </recommendedName>
</protein>
<evidence type="ECO:0000313" key="2">
    <source>
        <dbReference type="EMBL" id="GAA1011070.1"/>
    </source>
</evidence>